<dbReference type="SUPFAM" id="SSF56349">
    <property type="entry name" value="DNA breaking-rejoining enzymes"/>
    <property type="match status" value="1"/>
</dbReference>
<proteinExistence type="inferred from homology"/>
<dbReference type="GO" id="GO:0006310">
    <property type="term" value="P:DNA recombination"/>
    <property type="evidence" value="ECO:0007669"/>
    <property type="project" value="UniProtKB-KW"/>
</dbReference>
<dbReference type="InterPro" id="IPR050808">
    <property type="entry name" value="Phage_Integrase"/>
</dbReference>
<dbReference type="HOGENOM" id="CLU_027562_17_7_6"/>
<dbReference type="Gene3D" id="3.30.160.390">
    <property type="entry name" value="Integrase, DNA-binding domain"/>
    <property type="match status" value="1"/>
</dbReference>
<dbReference type="Gene3D" id="1.10.443.10">
    <property type="entry name" value="Intergrase catalytic core"/>
    <property type="match status" value="1"/>
</dbReference>
<dbReference type="AlphaFoldDB" id="R4VMD3"/>
<dbReference type="Pfam" id="PF13356">
    <property type="entry name" value="Arm-DNA-bind_3"/>
    <property type="match status" value="1"/>
</dbReference>
<evidence type="ECO:0000313" key="7">
    <source>
        <dbReference type="Proteomes" id="UP000017881"/>
    </source>
</evidence>
<feature type="domain" description="Tyr recombinase" evidence="5">
    <location>
        <begin position="205"/>
        <end position="377"/>
    </location>
</feature>
<keyword evidence="7" id="KW-1185">Reference proteome</keyword>
<dbReference type="InterPro" id="IPR002104">
    <property type="entry name" value="Integrase_catalytic"/>
</dbReference>
<gene>
    <name evidence="6" type="ORF">SPISAL_07565</name>
</gene>
<dbReference type="GO" id="GO:0003677">
    <property type="term" value="F:DNA binding"/>
    <property type="evidence" value="ECO:0007669"/>
    <property type="project" value="UniProtKB-KW"/>
</dbReference>
<dbReference type="PANTHER" id="PTHR30629">
    <property type="entry name" value="PROPHAGE INTEGRASE"/>
    <property type="match status" value="1"/>
</dbReference>
<dbReference type="CDD" id="cd00796">
    <property type="entry name" value="INT_Rci_Hp1_C"/>
    <property type="match status" value="1"/>
</dbReference>
<keyword evidence="2" id="KW-0229">DNA integration</keyword>
<dbReference type="InterPro" id="IPR013762">
    <property type="entry name" value="Integrase-like_cat_sf"/>
</dbReference>
<evidence type="ECO:0000256" key="3">
    <source>
        <dbReference type="ARBA" id="ARBA00023125"/>
    </source>
</evidence>
<dbReference type="Proteomes" id="UP000017881">
    <property type="component" value="Chromosome"/>
</dbReference>
<evidence type="ECO:0000256" key="1">
    <source>
        <dbReference type="ARBA" id="ARBA00008857"/>
    </source>
</evidence>
<keyword evidence="4" id="KW-0233">DNA recombination</keyword>
<dbReference type="PATRIC" id="fig|1260251.3.peg.1531"/>
<comment type="similarity">
    <text evidence="1">Belongs to the 'phage' integrase family.</text>
</comment>
<sequence length="387" mass="43781">MPVVKLSPAFVRDVQRHLPQSGAVAFFDESIKGLMLELRASGTGTWYFRYRDNDKRLRLKHIGRLDSVAVNSIRKQAKAMRAALAAGDDPTSVTQKRSKVLRFDEFVEQHYFPHVRINNRSWPSTKSQISRHLMPRFGTLPLDQIHRADILAMQQTTRAEGMAVGTCNRLLIHMRTIFNAAIRWEILPEGSNPCRGLKPMKGEVRRERFLTSAEVQRLFDALDRSRSPQLAIVARMLLYTGARKREILDARWEHIDFERCILTVPRAKSGYTRHIPLSQAAMDIVNAQPRRPGNPWVFPNPKTGEPIVSLHAGWDAVRRWAGLPDVCLHDLRHSFASFLVNAGHSLYEVQALLGHQSPKMTMRYAHLAPETLLRAANSVAGALGTPG</sequence>
<dbReference type="Pfam" id="PF00589">
    <property type="entry name" value="Phage_integrase"/>
    <property type="match status" value="1"/>
</dbReference>
<accession>R4VMD3</accession>
<dbReference type="PANTHER" id="PTHR30629:SF2">
    <property type="entry name" value="PROPHAGE INTEGRASE INTS-RELATED"/>
    <property type="match status" value="1"/>
</dbReference>
<keyword evidence="3" id="KW-0238">DNA-binding</keyword>
<name>R4VMD3_9GAMM</name>
<dbReference type="InterPro" id="IPR011010">
    <property type="entry name" value="DNA_brk_join_enz"/>
</dbReference>
<dbReference type="InterPro" id="IPR038488">
    <property type="entry name" value="Integrase_DNA-bd_sf"/>
</dbReference>
<evidence type="ECO:0000259" key="5">
    <source>
        <dbReference type="PROSITE" id="PS51898"/>
    </source>
</evidence>
<dbReference type="EMBL" id="CP005963">
    <property type="protein sequence ID" value="AGM41607.1"/>
    <property type="molecule type" value="Genomic_DNA"/>
</dbReference>
<evidence type="ECO:0000256" key="2">
    <source>
        <dbReference type="ARBA" id="ARBA00022908"/>
    </source>
</evidence>
<dbReference type="InterPro" id="IPR025166">
    <property type="entry name" value="Integrase_DNA_bind_dom"/>
</dbReference>
<dbReference type="PROSITE" id="PS51898">
    <property type="entry name" value="TYR_RECOMBINASE"/>
    <property type="match status" value="1"/>
</dbReference>
<evidence type="ECO:0000313" key="6">
    <source>
        <dbReference type="EMBL" id="AGM41607.1"/>
    </source>
</evidence>
<reference evidence="6 7" key="1">
    <citation type="journal article" date="2013" name="Genome Announc.">
        <title>Draft Genome of Spiribacter salinus M19-40, an Abundant Gammaproteobacterium in Aquatic Hypersaline Environments.</title>
        <authorList>
            <person name="Leon M.J."/>
            <person name="Ghai R."/>
            <person name="Fernandez A.B."/>
            <person name="Sanchez-Porro C."/>
            <person name="Rodriguez-Valera F."/>
            <person name="Ventosa A."/>
        </authorList>
    </citation>
    <scope>NUCLEOTIDE SEQUENCE [LARGE SCALE GENOMIC DNA]</scope>
    <source>
        <strain evidence="6">M19-40</strain>
    </source>
</reference>
<dbReference type="InterPro" id="IPR010998">
    <property type="entry name" value="Integrase_recombinase_N"/>
</dbReference>
<organism evidence="6 7">
    <name type="scientific">Spiribacter salinus M19-40</name>
    <dbReference type="NCBI Taxonomy" id="1260251"/>
    <lineage>
        <taxon>Bacteria</taxon>
        <taxon>Pseudomonadati</taxon>
        <taxon>Pseudomonadota</taxon>
        <taxon>Gammaproteobacteria</taxon>
        <taxon>Chromatiales</taxon>
        <taxon>Ectothiorhodospiraceae</taxon>
        <taxon>Spiribacter</taxon>
    </lineage>
</organism>
<evidence type="ECO:0000256" key="4">
    <source>
        <dbReference type="ARBA" id="ARBA00023172"/>
    </source>
</evidence>
<dbReference type="Gene3D" id="1.10.150.130">
    <property type="match status" value="1"/>
</dbReference>
<protein>
    <submittedName>
        <fullName evidence="6">Integrase family protein</fullName>
    </submittedName>
</protein>
<dbReference type="GO" id="GO:0015074">
    <property type="term" value="P:DNA integration"/>
    <property type="evidence" value="ECO:0007669"/>
    <property type="project" value="UniProtKB-KW"/>
</dbReference>
<dbReference type="KEGG" id="ssal:SPISAL_07565"/>
<dbReference type="eggNOG" id="COG0582">
    <property type="taxonomic scope" value="Bacteria"/>
</dbReference>